<sequence length="418" mass="47702">MGLSLLSRNLDVPTRQWRIDHAGKIDKATSRALIWIFASLGVTASIVRLIFRIRSQQRFFYDDVLIIFATAFLIAETGCIYHYMDRMYILEAVKASPPIIPTASELIALTYSTMWLNIYNSLGWTAVFLIKASFLAIFWPLTKNMSRGITYYFWFGTILTLLSWMAIICEPFIQCPYFGVQSFKCAFISKKSQYMGLSLMVFLLDIATDVIIISFPLFLLRIARQMKLQHKIRVATFLCLSVAMVIISLVRISGGLYTDFQGKQEFSFVWSSVLLHIEAGVGVMMGSISAFRSVFTGHRSSSEEEQQRPSFLSRLMKKLRLPYATKKLGTSGNSEPSNQQLDQNSPQTRVTMFSLRRFIRRHNREPGHTTLESIDDPQDHYHNFVRQGYNGAHATGIRNDLGERESIPRPSENTDVST</sequence>
<proteinExistence type="inferred from homology"/>
<dbReference type="PANTHER" id="PTHR33048:SF47">
    <property type="entry name" value="INTEGRAL MEMBRANE PROTEIN-RELATED"/>
    <property type="match status" value="1"/>
</dbReference>
<feature type="transmembrane region" description="Helical" evidence="7">
    <location>
        <begin position="118"/>
        <end position="139"/>
    </location>
</feature>
<protein>
    <recommendedName>
        <fullName evidence="8">Rhodopsin domain-containing protein</fullName>
    </recommendedName>
</protein>
<comment type="subcellular location">
    <subcellularLocation>
        <location evidence="1">Membrane</location>
        <topology evidence="1">Multi-pass membrane protein</topology>
    </subcellularLocation>
</comment>
<feature type="transmembrane region" description="Helical" evidence="7">
    <location>
        <begin position="193"/>
        <end position="220"/>
    </location>
</feature>
<keyword evidence="2 7" id="KW-0812">Transmembrane</keyword>
<dbReference type="AlphaFoldDB" id="A0A6A6XAY4"/>
<keyword evidence="10" id="KW-1185">Reference proteome</keyword>
<keyword evidence="3 7" id="KW-1133">Transmembrane helix</keyword>
<feature type="domain" description="Rhodopsin" evidence="8">
    <location>
        <begin position="47"/>
        <end position="295"/>
    </location>
</feature>
<evidence type="ECO:0000256" key="4">
    <source>
        <dbReference type="ARBA" id="ARBA00023136"/>
    </source>
</evidence>
<feature type="region of interest" description="Disordered" evidence="6">
    <location>
        <begin position="393"/>
        <end position="418"/>
    </location>
</feature>
<keyword evidence="4 7" id="KW-0472">Membrane</keyword>
<feature type="transmembrane region" description="Helical" evidence="7">
    <location>
        <begin position="232"/>
        <end position="253"/>
    </location>
</feature>
<evidence type="ECO:0000256" key="6">
    <source>
        <dbReference type="SAM" id="MobiDB-lite"/>
    </source>
</evidence>
<gene>
    <name evidence="9" type="ORF">K505DRAFT_244470</name>
</gene>
<reference evidence="9" key="1">
    <citation type="journal article" date="2020" name="Stud. Mycol.">
        <title>101 Dothideomycetes genomes: a test case for predicting lifestyles and emergence of pathogens.</title>
        <authorList>
            <person name="Haridas S."/>
            <person name="Albert R."/>
            <person name="Binder M."/>
            <person name="Bloem J."/>
            <person name="Labutti K."/>
            <person name="Salamov A."/>
            <person name="Andreopoulos B."/>
            <person name="Baker S."/>
            <person name="Barry K."/>
            <person name="Bills G."/>
            <person name="Bluhm B."/>
            <person name="Cannon C."/>
            <person name="Castanera R."/>
            <person name="Culley D."/>
            <person name="Daum C."/>
            <person name="Ezra D."/>
            <person name="Gonzalez J."/>
            <person name="Henrissat B."/>
            <person name="Kuo A."/>
            <person name="Liang C."/>
            <person name="Lipzen A."/>
            <person name="Lutzoni F."/>
            <person name="Magnuson J."/>
            <person name="Mondo S."/>
            <person name="Nolan M."/>
            <person name="Ohm R."/>
            <person name="Pangilinan J."/>
            <person name="Park H.-J."/>
            <person name="Ramirez L."/>
            <person name="Alfaro M."/>
            <person name="Sun H."/>
            <person name="Tritt A."/>
            <person name="Yoshinaga Y."/>
            <person name="Zwiers L.-H."/>
            <person name="Turgeon B."/>
            <person name="Goodwin S."/>
            <person name="Spatafora J."/>
            <person name="Crous P."/>
            <person name="Grigoriev I."/>
        </authorList>
    </citation>
    <scope>NUCLEOTIDE SEQUENCE</scope>
    <source>
        <strain evidence="9">CBS 109.77</strain>
    </source>
</reference>
<feature type="region of interest" description="Disordered" evidence="6">
    <location>
        <begin position="326"/>
        <end position="347"/>
    </location>
</feature>
<evidence type="ECO:0000256" key="3">
    <source>
        <dbReference type="ARBA" id="ARBA00022989"/>
    </source>
</evidence>
<organism evidence="9 10">
    <name type="scientific">Melanomma pulvis-pyrius CBS 109.77</name>
    <dbReference type="NCBI Taxonomy" id="1314802"/>
    <lineage>
        <taxon>Eukaryota</taxon>
        <taxon>Fungi</taxon>
        <taxon>Dikarya</taxon>
        <taxon>Ascomycota</taxon>
        <taxon>Pezizomycotina</taxon>
        <taxon>Dothideomycetes</taxon>
        <taxon>Pleosporomycetidae</taxon>
        <taxon>Pleosporales</taxon>
        <taxon>Melanommataceae</taxon>
        <taxon>Melanomma</taxon>
    </lineage>
</organism>
<dbReference type="Proteomes" id="UP000799757">
    <property type="component" value="Unassembled WGS sequence"/>
</dbReference>
<evidence type="ECO:0000259" key="8">
    <source>
        <dbReference type="Pfam" id="PF20684"/>
    </source>
</evidence>
<dbReference type="InterPro" id="IPR049326">
    <property type="entry name" value="Rhodopsin_dom_fungi"/>
</dbReference>
<comment type="similarity">
    <text evidence="5">Belongs to the SAT4 family.</text>
</comment>
<name>A0A6A6XAY4_9PLEO</name>
<accession>A0A6A6XAY4</accession>
<feature type="transmembrane region" description="Helical" evidence="7">
    <location>
        <begin position="273"/>
        <end position="291"/>
    </location>
</feature>
<dbReference type="GO" id="GO:0016020">
    <property type="term" value="C:membrane"/>
    <property type="evidence" value="ECO:0007669"/>
    <property type="project" value="UniProtKB-SubCell"/>
</dbReference>
<dbReference type="OrthoDB" id="444631at2759"/>
<dbReference type="Pfam" id="PF20684">
    <property type="entry name" value="Fung_rhodopsin"/>
    <property type="match status" value="1"/>
</dbReference>
<feature type="transmembrane region" description="Helical" evidence="7">
    <location>
        <begin position="151"/>
        <end position="173"/>
    </location>
</feature>
<evidence type="ECO:0000313" key="9">
    <source>
        <dbReference type="EMBL" id="KAF2793411.1"/>
    </source>
</evidence>
<evidence type="ECO:0000256" key="1">
    <source>
        <dbReference type="ARBA" id="ARBA00004141"/>
    </source>
</evidence>
<dbReference type="InterPro" id="IPR052337">
    <property type="entry name" value="SAT4-like"/>
</dbReference>
<evidence type="ECO:0000256" key="2">
    <source>
        <dbReference type="ARBA" id="ARBA00022692"/>
    </source>
</evidence>
<dbReference type="PANTHER" id="PTHR33048">
    <property type="entry name" value="PTH11-LIKE INTEGRAL MEMBRANE PROTEIN (AFU_ORTHOLOGUE AFUA_5G11245)"/>
    <property type="match status" value="1"/>
</dbReference>
<feature type="transmembrane region" description="Helical" evidence="7">
    <location>
        <begin position="63"/>
        <end position="84"/>
    </location>
</feature>
<evidence type="ECO:0000313" key="10">
    <source>
        <dbReference type="Proteomes" id="UP000799757"/>
    </source>
</evidence>
<evidence type="ECO:0000256" key="7">
    <source>
        <dbReference type="SAM" id="Phobius"/>
    </source>
</evidence>
<feature type="compositionally biased region" description="Polar residues" evidence="6">
    <location>
        <begin position="328"/>
        <end position="347"/>
    </location>
</feature>
<feature type="transmembrane region" description="Helical" evidence="7">
    <location>
        <begin position="32"/>
        <end position="51"/>
    </location>
</feature>
<evidence type="ECO:0000256" key="5">
    <source>
        <dbReference type="ARBA" id="ARBA00038359"/>
    </source>
</evidence>
<dbReference type="EMBL" id="MU001929">
    <property type="protein sequence ID" value="KAF2793411.1"/>
    <property type="molecule type" value="Genomic_DNA"/>
</dbReference>